<dbReference type="InterPro" id="IPR001283">
    <property type="entry name" value="CRISP-related"/>
</dbReference>
<dbReference type="SMART" id="SM00198">
    <property type="entry name" value="SCP"/>
    <property type="match status" value="1"/>
</dbReference>
<dbReference type="AlphaFoldDB" id="A0A922MPQ8"/>
<feature type="compositionally biased region" description="Low complexity" evidence="3">
    <location>
        <begin position="772"/>
        <end position="797"/>
    </location>
</feature>
<feature type="compositionally biased region" description="Basic and acidic residues" evidence="3">
    <location>
        <begin position="761"/>
        <end position="770"/>
    </location>
</feature>
<dbReference type="PANTHER" id="PTHR10334">
    <property type="entry name" value="CYSTEINE-RICH SECRETORY PROTEIN-RELATED"/>
    <property type="match status" value="1"/>
</dbReference>
<dbReference type="InterPro" id="IPR035940">
    <property type="entry name" value="CAP_sf"/>
</dbReference>
<organism evidence="6 7">
    <name type="scientific">Spodoptera exigua</name>
    <name type="common">Beet armyworm</name>
    <name type="synonym">Noctua fulgens</name>
    <dbReference type="NCBI Taxonomy" id="7107"/>
    <lineage>
        <taxon>Eukaryota</taxon>
        <taxon>Metazoa</taxon>
        <taxon>Ecdysozoa</taxon>
        <taxon>Arthropoda</taxon>
        <taxon>Hexapoda</taxon>
        <taxon>Insecta</taxon>
        <taxon>Pterygota</taxon>
        <taxon>Neoptera</taxon>
        <taxon>Endopterygota</taxon>
        <taxon>Lepidoptera</taxon>
        <taxon>Glossata</taxon>
        <taxon>Ditrysia</taxon>
        <taxon>Noctuoidea</taxon>
        <taxon>Noctuidae</taxon>
        <taxon>Amphipyrinae</taxon>
        <taxon>Spodoptera</taxon>
    </lineage>
</organism>
<evidence type="ECO:0000256" key="3">
    <source>
        <dbReference type="SAM" id="MobiDB-lite"/>
    </source>
</evidence>
<name>A0A922MPQ8_SPOEX</name>
<keyword evidence="4" id="KW-0732">Signal</keyword>
<dbReference type="PRINTS" id="PR00838">
    <property type="entry name" value="V5ALLERGEN"/>
</dbReference>
<evidence type="ECO:0000256" key="2">
    <source>
        <dbReference type="ARBA" id="ARBA00022525"/>
    </source>
</evidence>
<feature type="signal peptide" evidence="4">
    <location>
        <begin position="1"/>
        <end position="18"/>
    </location>
</feature>
<evidence type="ECO:0000313" key="7">
    <source>
        <dbReference type="Proteomes" id="UP000814243"/>
    </source>
</evidence>
<comment type="subcellular location">
    <subcellularLocation>
        <location evidence="1">Secreted</location>
    </subcellularLocation>
</comment>
<dbReference type="Proteomes" id="UP000814243">
    <property type="component" value="Unassembled WGS sequence"/>
</dbReference>
<keyword evidence="2" id="KW-0964">Secreted</keyword>
<proteinExistence type="predicted"/>
<dbReference type="InterPro" id="IPR014044">
    <property type="entry name" value="CAP_dom"/>
</dbReference>
<evidence type="ECO:0000256" key="1">
    <source>
        <dbReference type="ARBA" id="ARBA00004613"/>
    </source>
</evidence>
<dbReference type="PRINTS" id="PR00837">
    <property type="entry name" value="V5TPXLIKE"/>
</dbReference>
<feature type="domain" description="SCP" evidence="5">
    <location>
        <begin position="55"/>
        <end position="215"/>
    </location>
</feature>
<dbReference type="Pfam" id="PF00188">
    <property type="entry name" value="CAP"/>
    <property type="match status" value="1"/>
</dbReference>
<dbReference type="SUPFAM" id="SSF55797">
    <property type="entry name" value="PR-1-like"/>
    <property type="match status" value="1"/>
</dbReference>
<gene>
    <name evidence="6" type="ORF">HF086_018059</name>
</gene>
<feature type="chain" id="PRO_5038100877" description="SCP domain-containing protein" evidence="4">
    <location>
        <begin position="19"/>
        <end position="827"/>
    </location>
</feature>
<dbReference type="CDD" id="cd05380">
    <property type="entry name" value="CAP_euk"/>
    <property type="match status" value="1"/>
</dbReference>
<dbReference type="EMBL" id="JACEFF010000281">
    <property type="protein sequence ID" value="KAH9640393.1"/>
    <property type="molecule type" value="Genomic_DNA"/>
</dbReference>
<sequence length="827" mass="94962">MFIVKLIVFVGCFSGFSAVLTDYCEICLNHTLCKYKTRGPGPFCISYEQSSLTNQNKLELINNINERRNFVAMGHSKILPFAANMKKIYWSNELATSAQRWADQCDSSLYPDKEDQCRDLENVKVGQSIASILGPSPGLSVKSFVEMWFMQVVDYTGSVAYYNESRDYKTNHLTQLLWANTEYVGCGKSKFYVDERNTMVERLVCNFAPKGNAHRKPVYSVGYPGTQCRNNMKPDDKYHGLCAHEKDFTKLMTQRYQSMNNLLRILNLSNESVKHEIDPIRNILGQNIANNNHSNVQRNQKTRHILPNKTNGSVKRMPHLRKQLFRNNNLMNISESNNVYHYQYDRGHSHLYHGHEAPTHNYDSTTIMNTISHFRRNEYTTEPTGPYSSTDCRKYNKFGQCTRRIRLNPENCAPHQCTKAPNECCQTTMCPSTCTEASCSNSEEPCPVPYIPLSPEPCECTPQTCSKPAITNCNYHTNCPCSTLCFTTTRSYCLTTICPDARKQNNKFDSIRKPGAYQYYDLVPNVVQNGNHKVPLNVLSPRTFNVENNKEIPKDKNSEHKSLSDLSKDYLQNYDYIYHSLDHSGLRKQRQLKEHITVKPFWQIENPEIKLLRFTTLSNNLKTKKNRKAARVMTTTEPITVSYKNDASSNRPKHSNTEKYLSFDELMHLRKNNKTFGKTNFRRADDAPAQTTNTSEYTWNTPFERVKYCTRKITCTWTAFTGTANGNESSVGPFGSRTPPGYVDGCTRTSTCTREFMDRNKMSTFPKDDSDNPATPYNPYNPYNPNNPYNTPNTGTNEPDDGDYCERRSLNVHRRNCDTKKPTSNIL</sequence>
<dbReference type="GO" id="GO:0005576">
    <property type="term" value="C:extracellular region"/>
    <property type="evidence" value="ECO:0007669"/>
    <property type="project" value="UniProtKB-SubCell"/>
</dbReference>
<accession>A0A922MPQ8</accession>
<dbReference type="InterPro" id="IPR002413">
    <property type="entry name" value="V5_allergen-like"/>
</dbReference>
<evidence type="ECO:0000256" key="4">
    <source>
        <dbReference type="SAM" id="SignalP"/>
    </source>
</evidence>
<comment type="caution">
    <text evidence="6">The sequence shown here is derived from an EMBL/GenBank/DDBJ whole genome shotgun (WGS) entry which is preliminary data.</text>
</comment>
<evidence type="ECO:0000313" key="6">
    <source>
        <dbReference type="EMBL" id="KAH9640393.1"/>
    </source>
</evidence>
<evidence type="ECO:0000259" key="5">
    <source>
        <dbReference type="SMART" id="SM00198"/>
    </source>
</evidence>
<protein>
    <recommendedName>
        <fullName evidence="5">SCP domain-containing protein</fullName>
    </recommendedName>
</protein>
<feature type="region of interest" description="Disordered" evidence="3">
    <location>
        <begin position="761"/>
        <end position="802"/>
    </location>
</feature>
<reference evidence="6" key="1">
    <citation type="journal article" date="2021" name="G3 (Bethesda)">
        <title>Genome and transcriptome analysis of the beet armyworm Spodoptera exigua reveals targets for pest control. .</title>
        <authorList>
            <person name="Simon S."/>
            <person name="Breeschoten T."/>
            <person name="Jansen H.J."/>
            <person name="Dirks R.P."/>
            <person name="Schranz M.E."/>
            <person name="Ros V.I.D."/>
        </authorList>
    </citation>
    <scope>NUCLEOTIDE SEQUENCE</scope>
    <source>
        <strain evidence="6">TB_SE_WUR_2020</strain>
    </source>
</reference>
<dbReference type="Gene3D" id="3.40.33.10">
    <property type="entry name" value="CAP"/>
    <property type="match status" value="1"/>
</dbReference>